<comment type="subunit">
    <text evidence="7 8">Part of the 30S ribosomal subunit. Contacts proteins S5 and S12.</text>
</comment>
<proteinExistence type="inferred from homology"/>
<comment type="function">
    <text evidence="8">One of the primary rRNA binding proteins, it binds directly to 16S rRNA central domain where it helps coordinate assembly of the platform of the 30S subunit.</text>
</comment>
<dbReference type="InterPro" id="IPR000630">
    <property type="entry name" value="Ribosomal_uS8"/>
</dbReference>
<dbReference type="Gene3D" id="3.30.1370.30">
    <property type="match status" value="1"/>
</dbReference>
<evidence type="ECO:0000256" key="4">
    <source>
        <dbReference type="ARBA" id="ARBA00022980"/>
    </source>
</evidence>
<reference evidence="10 11" key="1">
    <citation type="journal article" date="2014" name="Int. J. Syst. Evol. Microbiol.">
        <title>Nocardioides zeae sp. nov., isolated from the stem of Zea mays.</title>
        <authorList>
            <person name="Glaeser S.P."/>
            <person name="McInroy J.A."/>
            <person name="Busse H.J."/>
            <person name="Kampfer P."/>
        </authorList>
    </citation>
    <scope>NUCLEOTIDE SEQUENCE [LARGE SCALE GENOMIC DNA]</scope>
    <source>
        <strain evidence="10 11">JCM 30728</strain>
    </source>
</reference>
<organism evidence="10 11">
    <name type="scientific">Nocardioides zeae</name>
    <dbReference type="NCBI Taxonomy" id="1457234"/>
    <lineage>
        <taxon>Bacteria</taxon>
        <taxon>Bacillati</taxon>
        <taxon>Actinomycetota</taxon>
        <taxon>Actinomycetes</taxon>
        <taxon>Propionibacteriales</taxon>
        <taxon>Nocardioidaceae</taxon>
        <taxon>Nocardioides</taxon>
    </lineage>
</organism>
<evidence type="ECO:0000256" key="2">
    <source>
        <dbReference type="ARBA" id="ARBA00022730"/>
    </source>
</evidence>
<keyword evidence="4 8" id="KW-0689">Ribosomal protein</keyword>
<dbReference type="EMBL" id="JAAGXA010000007">
    <property type="protein sequence ID" value="NEN78824.1"/>
    <property type="molecule type" value="Genomic_DNA"/>
</dbReference>
<dbReference type="GO" id="GO:0019843">
    <property type="term" value="F:rRNA binding"/>
    <property type="evidence" value="ECO:0007669"/>
    <property type="project" value="UniProtKB-UniRule"/>
</dbReference>
<name>A0A6P0HKQ4_9ACTN</name>
<dbReference type="FunFam" id="3.30.1490.10:FF:000001">
    <property type="entry name" value="30S ribosomal protein S8"/>
    <property type="match status" value="1"/>
</dbReference>
<protein>
    <recommendedName>
        <fullName evidence="6 8">Small ribosomal subunit protein uS8</fullName>
    </recommendedName>
</protein>
<dbReference type="AlphaFoldDB" id="A0A6P0HKQ4"/>
<dbReference type="Pfam" id="PF00410">
    <property type="entry name" value="Ribosomal_S8"/>
    <property type="match status" value="1"/>
</dbReference>
<evidence type="ECO:0000313" key="9">
    <source>
        <dbReference type="EMBL" id="MDQ1104660.1"/>
    </source>
</evidence>
<dbReference type="NCBIfam" id="NF001109">
    <property type="entry name" value="PRK00136.1"/>
    <property type="match status" value="1"/>
</dbReference>
<accession>A0A6P0HKQ4</accession>
<dbReference type="RefSeq" id="WP_163772382.1">
    <property type="nucleotide sequence ID" value="NZ_JAAGXA010000007.1"/>
</dbReference>
<evidence type="ECO:0000256" key="7">
    <source>
        <dbReference type="ARBA" id="ARBA00046740"/>
    </source>
</evidence>
<evidence type="ECO:0000256" key="8">
    <source>
        <dbReference type="HAMAP-Rule" id="MF_01302"/>
    </source>
</evidence>
<evidence type="ECO:0000256" key="3">
    <source>
        <dbReference type="ARBA" id="ARBA00022884"/>
    </source>
</evidence>
<keyword evidence="5 8" id="KW-0687">Ribonucleoprotein</keyword>
<dbReference type="PANTHER" id="PTHR11758">
    <property type="entry name" value="40S RIBOSOMAL PROTEIN S15A"/>
    <property type="match status" value="1"/>
</dbReference>
<sequence>MTMTDPIADMLTRLRNANQAYHDAVEMPYSKLKEGVAAILKQEGYVTSFEVTDNLDPKTGEPAVGKTLRITLKYGRNRERSIAGVRRISKPGLRVYAKHTNLPKVLGGLGVAIISTSQGLLTDRQANKKGVGGEVLAYVW</sequence>
<dbReference type="GO" id="GO:0005737">
    <property type="term" value="C:cytoplasm"/>
    <property type="evidence" value="ECO:0007669"/>
    <property type="project" value="UniProtKB-ARBA"/>
</dbReference>
<dbReference type="GO" id="GO:1990904">
    <property type="term" value="C:ribonucleoprotein complex"/>
    <property type="evidence" value="ECO:0007669"/>
    <property type="project" value="UniProtKB-KW"/>
</dbReference>
<dbReference type="SUPFAM" id="SSF56047">
    <property type="entry name" value="Ribosomal protein S8"/>
    <property type="match status" value="1"/>
</dbReference>
<reference evidence="9" key="3">
    <citation type="submission" date="2023-07" db="EMBL/GenBank/DDBJ databases">
        <title>Functional and genomic diversity of the sorghum phyllosphere microbiome.</title>
        <authorList>
            <person name="Shade A."/>
        </authorList>
    </citation>
    <scope>NUCLEOTIDE SEQUENCE</scope>
    <source>
        <strain evidence="9">SORGH_AS_1067</strain>
    </source>
</reference>
<dbReference type="Gene3D" id="3.30.1490.10">
    <property type="match status" value="1"/>
</dbReference>
<dbReference type="HAMAP" id="MF_01302_B">
    <property type="entry name" value="Ribosomal_uS8_B"/>
    <property type="match status" value="1"/>
</dbReference>
<evidence type="ECO:0000256" key="5">
    <source>
        <dbReference type="ARBA" id="ARBA00023274"/>
    </source>
</evidence>
<evidence type="ECO:0000313" key="11">
    <source>
        <dbReference type="Proteomes" id="UP000468687"/>
    </source>
</evidence>
<gene>
    <name evidence="8 10" type="primary">rpsH</name>
    <name evidence="10" type="ORF">G3T38_11110</name>
    <name evidence="9" type="ORF">QE405_001944</name>
</gene>
<keyword evidence="3 8" id="KW-0694">RNA-binding</keyword>
<dbReference type="EMBL" id="JAUTAN010000001">
    <property type="protein sequence ID" value="MDQ1104660.1"/>
    <property type="molecule type" value="Genomic_DNA"/>
</dbReference>
<dbReference type="Proteomes" id="UP000468687">
    <property type="component" value="Unassembled WGS sequence"/>
</dbReference>
<evidence type="ECO:0000256" key="1">
    <source>
        <dbReference type="ARBA" id="ARBA00006471"/>
    </source>
</evidence>
<comment type="similarity">
    <text evidence="1 8">Belongs to the universal ribosomal protein uS8 family.</text>
</comment>
<dbReference type="InterPro" id="IPR035987">
    <property type="entry name" value="Ribosomal_uS8_sf"/>
</dbReference>
<dbReference type="GO" id="GO:0005840">
    <property type="term" value="C:ribosome"/>
    <property type="evidence" value="ECO:0007669"/>
    <property type="project" value="UniProtKB-KW"/>
</dbReference>
<keyword evidence="2 8" id="KW-0699">rRNA-binding</keyword>
<reference evidence="10" key="2">
    <citation type="submission" date="2020-02" db="EMBL/GenBank/DDBJ databases">
        <authorList>
            <person name="Li X.-J."/>
            <person name="Wang C.-M."/>
        </authorList>
    </citation>
    <scope>NUCLEOTIDE SEQUENCE</scope>
    <source>
        <strain evidence="10">JCM 30728</strain>
    </source>
</reference>
<dbReference type="FunFam" id="3.30.1370.30:FF:000002">
    <property type="entry name" value="30S ribosomal protein S8"/>
    <property type="match status" value="1"/>
</dbReference>
<keyword evidence="11" id="KW-1185">Reference proteome</keyword>
<dbReference type="Proteomes" id="UP001239215">
    <property type="component" value="Unassembled WGS sequence"/>
</dbReference>
<comment type="caution">
    <text evidence="10">The sequence shown here is derived from an EMBL/GenBank/DDBJ whole genome shotgun (WGS) entry which is preliminary data.</text>
</comment>
<evidence type="ECO:0000313" key="10">
    <source>
        <dbReference type="EMBL" id="NEN78824.1"/>
    </source>
</evidence>
<evidence type="ECO:0000256" key="6">
    <source>
        <dbReference type="ARBA" id="ARBA00035258"/>
    </source>
</evidence>
<dbReference type="GO" id="GO:0006412">
    <property type="term" value="P:translation"/>
    <property type="evidence" value="ECO:0007669"/>
    <property type="project" value="UniProtKB-UniRule"/>
</dbReference>
<dbReference type="GO" id="GO:0003735">
    <property type="term" value="F:structural constituent of ribosome"/>
    <property type="evidence" value="ECO:0007669"/>
    <property type="project" value="InterPro"/>
</dbReference>